<keyword evidence="2" id="KW-1185">Reference proteome</keyword>
<dbReference type="Proteomes" id="UP000321617">
    <property type="component" value="Unassembled WGS sequence"/>
</dbReference>
<dbReference type="OrthoDB" id="1431610at2"/>
<gene>
    <name evidence="1" type="ORF">LX16_3001</name>
</gene>
<dbReference type="AlphaFoldDB" id="A0A562V2X6"/>
<protein>
    <submittedName>
        <fullName evidence="1">Uncharacterized protein</fullName>
    </submittedName>
</protein>
<sequence length="153" mass="16703">MATDVTDSPEPNEALAPLVGRAPWRVRLGHGSFVTFDFGARVTSEGHVRGEWHLWTCVSAWRLDSTVGIVAGSEDGREDMAQALATLEGTVLESAEVVNNGMDLNLYFPGAVFRVFPVTGREYEHWMLYEPSGWVLVAGPGSSWHRERADGGG</sequence>
<dbReference type="RefSeq" id="WP_147139204.1">
    <property type="nucleotide sequence ID" value="NZ_BAABIJ010000002.1"/>
</dbReference>
<proteinExistence type="predicted"/>
<accession>A0A562V2X6</accession>
<organism evidence="1 2">
    <name type="scientific">Stackebrandtia albiflava</name>
    <dbReference type="NCBI Taxonomy" id="406432"/>
    <lineage>
        <taxon>Bacteria</taxon>
        <taxon>Bacillati</taxon>
        <taxon>Actinomycetota</taxon>
        <taxon>Actinomycetes</taxon>
        <taxon>Glycomycetales</taxon>
        <taxon>Glycomycetaceae</taxon>
        <taxon>Stackebrandtia</taxon>
    </lineage>
</organism>
<reference evidence="1 2" key="1">
    <citation type="journal article" date="2013" name="Stand. Genomic Sci.">
        <title>Genomic Encyclopedia of Type Strains, Phase I: The one thousand microbial genomes (KMG-I) project.</title>
        <authorList>
            <person name="Kyrpides N.C."/>
            <person name="Woyke T."/>
            <person name="Eisen J.A."/>
            <person name="Garrity G."/>
            <person name="Lilburn T.G."/>
            <person name="Beck B.J."/>
            <person name="Whitman W.B."/>
            <person name="Hugenholtz P."/>
            <person name="Klenk H.P."/>
        </authorList>
    </citation>
    <scope>NUCLEOTIDE SEQUENCE [LARGE SCALE GENOMIC DNA]</scope>
    <source>
        <strain evidence="1 2">DSM 45044</strain>
    </source>
</reference>
<evidence type="ECO:0000313" key="2">
    <source>
        <dbReference type="Proteomes" id="UP000321617"/>
    </source>
</evidence>
<comment type="caution">
    <text evidence="1">The sequence shown here is derived from an EMBL/GenBank/DDBJ whole genome shotgun (WGS) entry which is preliminary data.</text>
</comment>
<dbReference type="EMBL" id="VLLL01000006">
    <property type="protein sequence ID" value="TWJ12246.1"/>
    <property type="molecule type" value="Genomic_DNA"/>
</dbReference>
<name>A0A562V2X6_9ACTN</name>
<evidence type="ECO:0000313" key="1">
    <source>
        <dbReference type="EMBL" id="TWJ12246.1"/>
    </source>
</evidence>